<dbReference type="CTD" id="9938255"/>
<protein>
    <submittedName>
        <fullName evidence="3">Uncharacterized protein</fullName>
    </submittedName>
</protein>
<dbReference type="GeneID" id="9938255"/>
<feature type="region of interest" description="Disordered" evidence="1">
    <location>
        <begin position="310"/>
        <end position="375"/>
    </location>
</feature>
<proteinExistence type="predicted"/>
<keyword evidence="2" id="KW-1133">Transmembrane helix</keyword>
<feature type="compositionally biased region" description="Acidic residues" evidence="1">
    <location>
        <begin position="357"/>
        <end position="368"/>
    </location>
</feature>
<feature type="region of interest" description="Disordered" evidence="1">
    <location>
        <begin position="232"/>
        <end position="257"/>
    </location>
</feature>
<feature type="compositionally biased region" description="Polar residues" evidence="1">
    <location>
        <begin position="319"/>
        <end position="340"/>
    </location>
</feature>
<dbReference type="InParanoid" id="A0A1S0UAA8"/>
<feature type="transmembrane region" description="Helical" evidence="2">
    <location>
        <begin position="6"/>
        <end position="26"/>
    </location>
</feature>
<dbReference type="OrthoDB" id="5868638at2759"/>
<evidence type="ECO:0000256" key="1">
    <source>
        <dbReference type="SAM" id="MobiDB-lite"/>
    </source>
</evidence>
<evidence type="ECO:0000313" key="3">
    <source>
        <dbReference type="EMBL" id="EFO27602.1"/>
    </source>
</evidence>
<dbReference type="OMA" id="ISFGMRL"/>
<dbReference type="RefSeq" id="XP_003136474.1">
    <property type="nucleotide sequence ID" value="XM_003136426.1"/>
</dbReference>
<dbReference type="AlphaFoldDB" id="A0A1S0UAA8"/>
<organism evidence="3">
    <name type="scientific">Loa loa</name>
    <name type="common">Eye worm</name>
    <name type="synonym">Filaria loa</name>
    <dbReference type="NCBI Taxonomy" id="7209"/>
    <lineage>
        <taxon>Eukaryota</taxon>
        <taxon>Metazoa</taxon>
        <taxon>Ecdysozoa</taxon>
        <taxon>Nematoda</taxon>
        <taxon>Chromadorea</taxon>
        <taxon>Rhabditida</taxon>
        <taxon>Spirurina</taxon>
        <taxon>Spiruromorpha</taxon>
        <taxon>Filarioidea</taxon>
        <taxon>Onchocercidae</taxon>
        <taxon>Loa</taxon>
    </lineage>
</organism>
<dbReference type="KEGG" id="loa:LOAG_00886"/>
<keyword evidence="2" id="KW-0472">Membrane</keyword>
<keyword evidence="2" id="KW-0812">Transmembrane</keyword>
<sequence>MYDVAVYSLFGTLIFFIIIHLISLGIQLEVTTDGVDYITQQVNQQRKEYEEAVHRFVYDAFFVRKYYENRPATFELTETLSTQQALSKYKEMKKERNVDKAINEISKHLTMLSKMKVVMDQPEEKQFDSKFMKLIKELHETGQTTTRKGVNRIKQDKKLSKTQEDKLCIVFRLGAKAKRSKEFSTRAAISRAIQVGRKYESGYADLTQYSIKDQKSQMITEKTQISAVKTPSIQRAEVSPQRRKSLPSPSRLSVTSRKLQMLSSKVAGKILWILEPDRTQSSSHHTSQSQATGSLSTQIKCDAKVVEFSEPPKTILPKSMTNQKSLKSFSGHESGSSENDTPAHINTLKSLTKQESEENIEAGDEEEIEDKKVIK</sequence>
<gene>
    <name evidence="3" type="ORF">LOAG_00886</name>
</gene>
<evidence type="ECO:0000256" key="2">
    <source>
        <dbReference type="SAM" id="Phobius"/>
    </source>
</evidence>
<accession>A0A1S0UAA8</accession>
<reference evidence="3" key="1">
    <citation type="submission" date="2012-04" db="EMBL/GenBank/DDBJ databases">
        <title>The Genome Sequence of Loa loa.</title>
        <authorList>
            <consortium name="The Broad Institute Genome Sequencing Platform"/>
            <consortium name="Broad Institute Genome Sequencing Center for Infectious Disease"/>
            <person name="Nutman T.B."/>
            <person name="Fink D.L."/>
            <person name="Russ C."/>
            <person name="Young S."/>
            <person name="Zeng Q."/>
            <person name="Gargeya S."/>
            <person name="Alvarado L."/>
            <person name="Berlin A."/>
            <person name="Chapman S.B."/>
            <person name="Chen Z."/>
            <person name="Freedman E."/>
            <person name="Gellesch M."/>
            <person name="Goldberg J."/>
            <person name="Griggs A."/>
            <person name="Gujja S."/>
            <person name="Heilman E.R."/>
            <person name="Heiman D."/>
            <person name="Howarth C."/>
            <person name="Mehta T."/>
            <person name="Neiman D."/>
            <person name="Pearson M."/>
            <person name="Roberts A."/>
            <person name="Saif S."/>
            <person name="Shea T."/>
            <person name="Shenoy N."/>
            <person name="Sisk P."/>
            <person name="Stolte C."/>
            <person name="Sykes S."/>
            <person name="White J."/>
            <person name="Yandava C."/>
            <person name="Haas B."/>
            <person name="Henn M.R."/>
            <person name="Nusbaum C."/>
            <person name="Birren B."/>
        </authorList>
    </citation>
    <scope>NUCLEOTIDE SEQUENCE [LARGE SCALE GENOMIC DNA]</scope>
</reference>
<dbReference type="EMBL" id="JH712082">
    <property type="protein sequence ID" value="EFO27602.1"/>
    <property type="molecule type" value="Genomic_DNA"/>
</dbReference>
<name>A0A1S0UAA8_LOALO</name>